<evidence type="ECO:0000256" key="5">
    <source>
        <dbReference type="ARBA" id="ARBA00023029"/>
    </source>
</evidence>
<dbReference type="SUPFAM" id="SSF56741">
    <property type="entry name" value="Eukaryotic DNA topoisomerase I, N-terminal DNA-binding fragment"/>
    <property type="match status" value="1"/>
</dbReference>
<dbReference type="PANTHER" id="PTHR10290">
    <property type="entry name" value="DNA TOPOISOMERASE I"/>
    <property type="match status" value="1"/>
</dbReference>
<name>A0A6N1NQ45_9VIRU</name>
<dbReference type="GO" id="GO:0003677">
    <property type="term" value="F:DNA binding"/>
    <property type="evidence" value="ECO:0007669"/>
    <property type="project" value="UniProtKB-UniRule"/>
</dbReference>
<dbReference type="KEGG" id="vg:80517348"/>
<dbReference type="Gene3D" id="1.10.10.41">
    <property type="entry name" value="Yeast DNA topoisomerase - domain 1"/>
    <property type="match status" value="1"/>
</dbReference>
<dbReference type="PROSITE" id="PS00176">
    <property type="entry name" value="TOPO_IB_1"/>
    <property type="match status" value="1"/>
</dbReference>
<sequence>MLTLNILQYFYFQSYINLSITMFTTKLMANYWILNQLGGAKRKWNTLEHNGVLFPPEYEKHDVPVIYQGQEIILDTESEEVATLYAKYMETDYVKSRIFNKNFWTDWRQILGDAHIIQNLEDVDFRQIYEYLLKKKEEKKLNPEDKEIKKSEEEKYKYAIVDGKEQPVGNFRIEPPGIFLGRGCNPKLGKVKRRIYPEDIIINIGADAKVPDPLPGHQWKDVIHDKTVEWLASWKDDITGKMKYVWLGAQSDLKAKSDINKFDLARKLKRRIKEIRTANDTAMQSDDPYTRQIATALYFIDNFALRVGNEKGEDEADTVGVTSLRVEHIELLGKNQIKLDFLGKDSVRYNRTVEVSPQVYKNIQEFMQNKSSGDQLFDLINPNDINKYLQSFMKNLTAKVFRTYNASYLFQKELNRINKKFDSNTETDKINLLLDEFNKANAKVAMLCNHQKNVNKSTNKQLERLDQMIKTAKQKLRQAKKSKKKNPERIANIEKTIKKLQAKKLLKTELKNISLGTSKINYIDPRITVAFLKKHDLPIDKIFSKTLQEKFKWAMDTDINFVF</sequence>
<comment type="catalytic activity">
    <reaction evidence="1 9">
        <text>ATP-independent breakage of single-stranded DNA, followed by passage and rejoining.</text>
        <dbReference type="EC" id="5.6.2.1"/>
    </reaction>
</comment>
<dbReference type="SUPFAM" id="SSF56349">
    <property type="entry name" value="DNA breaking-rejoining enzymes"/>
    <property type="match status" value="1"/>
</dbReference>
<dbReference type="InterPro" id="IPR013499">
    <property type="entry name" value="TopoI_euk"/>
</dbReference>
<dbReference type="Pfam" id="PF01028">
    <property type="entry name" value="Topoisom_I"/>
    <property type="match status" value="1"/>
</dbReference>
<dbReference type="PRINTS" id="PR00416">
    <property type="entry name" value="EUTPISMRASEI"/>
</dbReference>
<evidence type="ECO:0000256" key="4">
    <source>
        <dbReference type="ARBA" id="ARBA00019632"/>
    </source>
</evidence>
<dbReference type="InterPro" id="IPR013030">
    <property type="entry name" value="DNA_topo_DNA_db_N_dom2"/>
</dbReference>
<evidence type="ECO:0000256" key="6">
    <source>
        <dbReference type="ARBA" id="ARBA00023125"/>
    </source>
</evidence>
<dbReference type="Gene3D" id="3.90.15.10">
    <property type="entry name" value="Topoisomerase I, Chain A, domain 3"/>
    <property type="match status" value="1"/>
</dbReference>
<feature type="active site" description="O-(3'-phospho-DNA)-tyrosine intermediate" evidence="9">
    <location>
        <position position="522"/>
    </location>
</feature>
<dbReference type="InterPro" id="IPR013034">
    <property type="entry name" value="DNA_topo_DNA_db_N_dom1"/>
</dbReference>
<dbReference type="PROSITE" id="PS52038">
    <property type="entry name" value="TOPO_IB_2"/>
    <property type="match status" value="1"/>
</dbReference>
<evidence type="ECO:0000256" key="3">
    <source>
        <dbReference type="ARBA" id="ARBA00012891"/>
    </source>
</evidence>
<dbReference type="InterPro" id="IPR051062">
    <property type="entry name" value="Topoisomerase_IB"/>
</dbReference>
<dbReference type="EC" id="5.6.2.1" evidence="3"/>
<dbReference type="GO" id="GO:0003917">
    <property type="term" value="F:DNA topoisomerase type I (single strand cut, ATP-independent) activity"/>
    <property type="evidence" value="ECO:0007669"/>
    <property type="project" value="UniProtKB-UniRule"/>
</dbReference>
<dbReference type="InterPro" id="IPR008336">
    <property type="entry name" value="TopoI_DNA-bd_euk"/>
</dbReference>
<evidence type="ECO:0000256" key="7">
    <source>
        <dbReference type="ARBA" id="ARBA00023235"/>
    </source>
</evidence>
<dbReference type="RefSeq" id="YP_010780657.1">
    <property type="nucleotide sequence ID" value="NC_075038.1"/>
</dbReference>
<keyword evidence="7 9" id="KW-0413">Isomerase</keyword>
<organism evidence="12">
    <name type="scientific">Tupanvirus deep ocean</name>
    <dbReference type="NCBI Taxonomy" id="2126984"/>
    <lineage>
        <taxon>Viruses</taxon>
        <taxon>Varidnaviria</taxon>
        <taxon>Bamfordvirae</taxon>
        <taxon>Nucleocytoviricota</taxon>
        <taxon>Megaviricetes</taxon>
        <taxon>Imitervirales</taxon>
        <taxon>Mimiviridae</taxon>
        <taxon>Megamimivirinae</taxon>
        <taxon>Tupanvirus</taxon>
        <taxon>Tupanvirus altamarinense</taxon>
    </lineage>
</organism>
<evidence type="ECO:0000256" key="1">
    <source>
        <dbReference type="ARBA" id="ARBA00000213"/>
    </source>
</evidence>
<keyword evidence="6 9" id="KW-0238">DNA-binding</keyword>
<dbReference type="SMART" id="SM00435">
    <property type="entry name" value="TOPEUc"/>
    <property type="match status" value="1"/>
</dbReference>
<dbReference type="InterPro" id="IPR013500">
    <property type="entry name" value="TopoI_cat_euk"/>
</dbReference>
<feature type="domain" description="DNA topoisomerase I eukaryotic-type" evidence="11">
    <location>
        <begin position="178"/>
        <end position="536"/>
    </location>
</feature>
<dbReference type="Pfam" id="PF02919">
    <property type="entry name" value="Topoisom_I_N"/>
    <property type="match status" value="1"/>
</dbReference>
<dbReference type="InterPro" id="IPR036202">
    <property type="entry name" value="TopoI_DNA-bd_euk_N_sf"/>
</dbReference>
<dbReference type="InterPro" id="IPR011010">
    <property type="entry name" value="DNA_brk_join_enz"/>
</dbReference>
<evidence type="ECO:0000256" key="8">
    <source>
        <dbReference type="ARBA" id="ARBA00033297"/>
    </source>
</evidence>
<evidence type="ECO:0000313" key="12">
    <source>
        <dbReference type="EMBL" id="QKU34043.1"/>
    </source>
</evidence>
<keyword evidence="10" id="KW-0175">Coiled coil</keyword>
<evidence type="ECO:0000259" key="11">
    <source>
        <dbReference type="SMART" id="SM00435"/>
    </source>
</evidence>
<dbReference type="PANTHER" id="PTHR10290:SF3">
    <property type="entry name" value="DNA TOPOISOMERASE 1"/>
    <property type="match status" value="1"/>
</dbReference>
<feature type="coiled-coil region" evidence="10">
    <location>
        <begin position="455"/>
        <end position="482"/>
    </location>
</feature>
<dbReference type="InterPro" id="IPR018521">
    <property type="entry name" value="TopoIB_AS"/>
</dbReference>
<evidence type="ECO:0000256" key="9">
    <source>
        <dbReference type="PROSITE-ProRule" id="PRU01382"/>
    </source>
</evidence>
<dbReference type="GO" id="GO:0006260">
    <property type="term" value="P:DNA replication"/>
    <property type="evidence" value="ECO:0007669"/>
    <property type="project" value="TreeGrafter"/>
</dbReference>
<reference evidence="12" key="1">
    <citation type="submission" date="2017-06" db="EMBL/GenBank/DDBJ databases">
        <authorList>
            <person name="Assis F.L."/>
            <person name="Abrahao J.S."/>
            <person name="Silva L."/>
            <person name="Khalil J.B."/>
            <person name="Rodrigues R."/>
            <person name="Silva L.S."/>
            <person name="Boratto P."/>
            <person name="Andrade M."/>
            <person name="Kroon E.G."/>
            <person name="Ribeiro B."/>
            <person name="Bergier I."/>
            <person name="Seligmann H."/>
            <person name="Ghigo E."/>
            <person name="Colson P."/>
            <person name="Levasseur A."/>
            <person name="Raoult D."/>
            <person name="Scola B.L."/>
        </authorList>
    </citation>
    <scope>NUCLEOTIDE SEQUENCE</scope>
    <source>
        <strain evidence="12">Deep ocean</strain>
    </source>
</reference>
<dbReference type="EMBL" id="MF405918">
    <property type="protein sequence ID" value="QKU34043.1"/>
    <property type="molecule type" value="Genomic_DNA"/>
</dbReference>
<protein>
    <recommendedName>
        <fullName evidence="4">DNA topoisomerase 1</fullName>
        <ecNumber evidence="3">5.6.2.1</ecNumber>
    </recommendedName>
    <alternativeName>
        <fullName evidence="8">DNA topoisomerase I</fullName>
    </alternativeName>
</protein>
<dbReference type="Pfam" id="PF14370">
    <property type="entry name" value="Topo_C_assoc"/>
    <property type="match status" value="1"/>
</dbReference>
<accession>A0A6N1NQ45</accession>
<keyword evidence="5 9" id="KW-0799">Topoisomerase</keyword>
<dbReference type="Gene3D" id="1.10.132.10">
    <property type="match status" value="1"/>
</dbReference>
<evidence type="ECO:0000256" key="10">
    <source>
        <dbReference type="SAM" id="Coils"/>
    </source>
</evidence>
<dbReference type="GO" id="GO:0007059">
    <property type="term" value="P:chromosome segregation"/>
    <property type="evidence" value="ECO:0007669"/>
    <property type="project" value="TreeGrafter"/>
</dbReference>
<dbReference type="InterPro" id="IPR001631">
    <property type="entry name" value="TopoI"/>
</dbReference>
<proteinExistence type="inferred from homology"/>
<dbReference type="Gene3D" id="2.170.11.10">
    <property type="entry name" value="DNA Topoisomerase I, domain 2"/>
    <property type="match status" value="1"/>
</dbReference>
<dbReference type="InterPro" id="IPR014727">
    <property type="entry name" value="TopoI_cat_a/b-sub_euk"/>
</dbReference>
<dbReference type="InterPro" id="IPR025834">
    <property type="entry name" value="TopoI_C_dom"/>
</dbReference>
<reference evidence="12" key="2">
    <citation type="journal article" date="2018" name="Nat. Commun.">
        <title>Tailed giant Tupanvirus possesses the most complete translational apparatus of the known virosphere.</title>
        <authorList>
            <person name="Abrahao J."/>
            <person name="Silva L."/>
            <person name="Silva L.S."/>
            <person name="Khalil J.Y.B."/>
            <person name="Rodrigues R."/>
            <person name="Arantes T."/>
            <person name="Assis F."/>
            <person name="Boratto P."/>
            <person name="Andrade M."/>
            <person name="Kroon E.G."/>
            <person name="Ribeiro B."/>
            <person name="Bergier I."/>
            <person name="Seligmann H."/>
            <person name="Ghigo E."/>
            <person name="Colson P."/>
            <person name="Levasseur A."/>
            <person name="Kroemer G."/>
            <person name="Raoult D."/>
            <person name="La Scola B."/>
        </authorList>
    </citation>
    <scope>NUCLEOTIDE SEQUENCE [LARGE SCALE GENOMIC DNA]</scope>
    <source>
        <strain evidence="12">Deep ocean</strain>
    </source>
</reference>
<evidence type="ECO:0000256" key="2">
    <source>
        <dbReference type="ARBA" id="ARBA00006645"/>
    </source>
</evidence>
<comment type="similarity">
    <text evidence="2 9">Belongs to the type IB topoisomerase family.</text>
</comment>
<dbReference type="GO" id="GO:0006265">
    <property type="term" value="P:DNA topological change"/>
    <property type="evidence" value="ECO:0007669"/>
    <property type="project" value="UniProtKB-UniRule"/>
</dbReference>
<dbReference type="GeneID" id="80517348"/>
<dbReference type="InterPro" id="IPR014711">
    <property type="entry name" value="TopoI_cat_a-hlx-sub_euk"/>
</dbReference>